<dbReference type="InterPro" id="IPR006527">
    <property type="entry name" value="F-box-assoc_dom_typ1"/>
</dbReference>
<feature type="domain" description="F-box" evidence="1">
    <location>
        <begin position="1"/>
        <end position="43"/>
    </location>
</feature>
<dbReference type="CDD" id="cd22157">
    <property type="entry name" value="F-box_AtFBW1-like"/>
    <property type="match status" value="1"/>
</dbReference>
<dbReference type="InterPro" id="IPR050796">
    <property type="entry name" value="SCF_F-box_component"/>
</dbReference>
<proteinExistence type="predicted"/>
<dbReference type="PROSITE" id="PS50181">
    <property type="entry name" value="FBOX"/>
    <property type="match status" value="1"/>
</dbReference>
<reference evidence="2" key="1">
    <citation type="submission" date="2019-09" db="EMBL/GenBank/DDBJ databases">
        <title>Draft genome information of white flower Hibiscus syriacus.</title>
        <authorList>
            <person name="Kim Y.-M."/>
        </authorList>
    </citation>
    <scope>NUCLEOTIDE SEQUENCE [LARGE SCALE GENOMIC DNA]</scope>
    <source>
        <strain evidence="2">YM2019G1</strain>
    </source>
</reference>
<comment type="caution">
    <text evidence="2">The sequence shown here is derived from an EMBL/GenBank/DDBJ whole genome shotgun (WGS) entry which is preliminary data.</text>
</comment>
<evidence type="ECO:0000259" key="1">
    <source>
        <dbReference type="PROSITE" id="PS50181"/>
    </source>
</evidence>
<dbReference type="PANTHER" id="PTHR31672">
    <property type="entry name" value="BNACNNG10540D PROTEIN"/>
    <property type="match status" value="1"/>
</dbReference>
<dbReference type="Proteomes" id="UP000436088">
    <property type="component" value="Unassembled WGS sequence"/>
</dbReference>
<gene>
    <name evidence="2" type="ORF">F3Y22_tig00110206pilonHSYRG00347</name>
</gene>
<dbReference type="NCBIfam" id="TIGR01640">
    <property type="entry name" value="F_box_assoc_1"/>
    <property type="match status" value="1"/>
</dbReference>
<protein>
    <submittedName>
        <fullName evidence="2">Pyridoxal phosphate phosphatase-related protein</fullName>
    </submittedName>
</protein>
<evidence type="ECO:0000313" key="3">
    <source>
        <dbReference type="Proteomes" id="UP000436088"/>
    </source>
</evidence>
<dbReference type="SUPFAM" id="SSF81383">
    <property type="entry name" value="F-box domain"/>
    <property type="match status" value="1"/>
</dbReference>
<dbReference type="Pfam" id="PF07734">
    <property type="entry name" value="FBA_1"/>
    <property type="match status" value="1"/>
</dbReference>
<keyword evidence="3" id="KW-1185">Reference proteome</keyword>
<evidence type="ECO:0000313" key="2">
    <source>
        <dbReference type="EMBL" id="KAE8713696.1"/>
    </source>
</evidence>
<dbReference type="Gene3D" id="1.20.1280.50">
    <property type="match status" value="1"/>
</dbReference>
<dbReference type="Pfam" id="PF00646">
    <property type="entry name" value="F-box"/>
    <property type="match status" value="1"/>
</dbReference>
<dbReference type="InterPro" id="IPR017451">
    <property type="entry name" value="F-box-assoc_interact_dom"/>
</dbReference>
<accession>A0A6A3B9Y4</accession>
<dbReference type="SMART" id="SM00256">
    <property type="entry name" value="FBOX"/>
    <property type="match status" value="1"/>
</dbReference>
<name>A0A6A3B9Y4_HIBSY</name>
<dbReference type="EMBL" id="VEPZ02000876">
    <property type="protein sequence ID" value="KAE8713696.1"/>
    <property type="molecule type" value="Genomic_DNA"/>
</dbReference>
<organism evidence="2 3">
    <name type="scientific">Hibiscus syriacus</name>
    <name type="common">Rose of Sharon</name>
    <dbReference type="NCBI Taxonomy" id="106335"/>
    <lineage>
        <taxon>Eukaryota</taxon>
        <taxon>Viridiplantae</taxon>
        <taxon>Streptophyta</taxon>
        <taxon>Embryophyta</taxon>
        <taxon>Tracheophyta</taxon>
        <taxon>Spermatophyta</taxon>
        <taxon>Magnoliopsida</taxon>
        <taxon>eudicotyledons</taxon>
        <taxon>Gunneridae</taxon>
        <taxon>Pentapetalae</taxon>
        <taxon>rosids</taxon>
        <taxon>malvids</taxon>
        <taxon>Malvales</taxon>
        <taxon>Malvaceae</taxon>
        <taxon>Malvoideae</taxon>
        <taxon>Hibiscus</taxon>
    </lineage>
</organism>
<dbReference type="AlphaFoldDB" id="A0A6A3B9Y4"/>
<dbReference type="InterPro" id="IPR001810">
    <property type="entry name" value="F-box_dom"/>
</dbReference>
<sequence length="333" mass="37686">MSPFPSDLIPDILCWLPVKTLLRLKCVSKPWRSLIDDPHFAKLHLDYSLRTSTCVECDDKAYAVDFDSLDNLVHSLALSKSRYLLPLDDDIANDHDSLPGNHYDKNTVLGFGYDEISNDYKVVKMLRSKTQNSFKVMVYSLKADSWKRIDDFPYDFPTNYNDGAYVNNALHWVGDEIGEFHGGQVIFTLDLATEKYYDVPEGDTSFKIKKCGGDCPYFGYMNAGVLGGCLCVSRDYSTCPVEDHINVWVVKEYGVKESWTELLYLSRDQWLTNIFHTRAVGYSKNGDKVLLDDGGGRQPAWFNLENETGETLRIAGAPQLVSTTIYVESLVSV</sequence>
<dbReference type="InterPro" id="IPR036047">
    <property type="entry name" value="F-box-like_dom_sf"/>
</dbReference>
<dbReference type="PANTHER" id="PTHR31672:SF13">
    <property type="entry name" value="F-BOX PROTEIN CPR30-LIKE"/>
    <property type="match status" value="1"/>
</dbReference>